<dbReference type="AlphaFoldDB" id="A0A8K0XNU8"/>
<reference evidence="3" key="1">
    <citation type="journal article" date="2021" name="New Phytol.">
        <title>Evolutionary innovations through gain and loss of genes in the ectomycorrhizal Boletales.</title>
        <authorList>
            <person name="Wu G."/>
            <person name="Miyauchi S."/>
            <person name="Morin E."/>
            <person name="Kuo A."/>
            <person name="Drula E."/>
            <person name="Varga T."/>
            <person name="Kohler A."/>
            <person name="Feng B."/>
            <person name="Cao Y."/>
            <person name="Lipzen A."/>
            <person name="Daum C."/>
            <person name="Hundley H."/>
            <person name="Pangilinan J."/>
            <person name="Johnson J."/>
            <person name="Barry K."/>
            <person name="LaButti K."/>
            <person name="Ng V."/>
            <person name="Ahrendt S."/>
            <person name="Min B."/>
            <person name="Choi I.G."/>
            <person name="Park H."/>
            <person name="Plett J.M."/>
            <person name="Magnuson J."/>
            <person name="Spatafora J.W."/>
            <person name="Nagy L.G."/>
            <person name="Henrissat B."/>
            <person name="Grigoriev I.V."/>
            <person name="Yang Z.L."/>
            <person name="Xu J."/>
            <person name="Martin F.M."/>
        </authorList>
    </citation>
    <scope>NUCLEOTIDE SEQUENCE</scope>
    <source>
        <strain evidence="3">KKN 215</strain>
    </source>
</reference>
<evidence type="ECO:0000259" key="2">
    <source>
        <dbReference type="SMART" id="SM00014"/>
    </source>
</evidence>
<dbReference type="InterPro" id="IPR036938">
    <property type="entry name" value="PAP2/HPO_sf"/>
</dbReference>
<name>A0A8K0XNU8_9AGAR</name>
<feature type="transmembrane region" description="Helical" evidence="1">
    <location>
        <begin position="116"/>
        <end position="136"/>
    </location>
</feature>
<feature type="transmembrane region" description="Helical" evidence="1">
    <location>
        <begin position="40"/>
        <end position="57"/>
    </location>
</feature>
<comment type="caution">
    <text evidence="3">The sequence shown here is derived from an EMBL/GenBank/DDBJ whole genome shotgun (WGS) entry which is preliminary data.</text>
</comment>
<dbReference type="Proteomes" id="UP000813824">
    <property type="component" value="Unassembled WGS sequence"/>
</dbReference>
<evidence type="ECO:0000256" key="1">
    <source>
        <dbReference type="SAM" id="Phobius"/>
    </source>
</evidence>
<accession>A0A8K0XNU8</accession>
<evidence type="ECO:0000313" key="3">
    <source>
        <dbReference type="EMBL" id="KAH8099286.1"/>
    </source>
</evidence>
<feature type="transmembrane region" description="Helical" evidence="1">
    <location>
        <begin position="78"/>
        <end position="104"/>
    </location>
</feature>
<feature type="domain" description="Phosphatidic acid phosphatase type 2/haloperoxidase" evidence="2">
    <location>
        <begin position="40"/>
        <end position="159"/>
    </location>
</feature>
<keyword evidence="1" id="KW-1133">Transmembrane helix</keyword>
<dbReference type="SUPFAM" id="SSF48317">
    <property type="entry name" value="Acid phosphatase/Vanadium-dependent haloperoxidase"/>
    <property type="match status" value="1"/>
</dbReference>
<dbReference type="EMBL" id="JAEVFJ010000020">
    <property type="protein sequence ID" value="KAH8099286.1"/>
    <property type="molecule type" value="Genomic_DNA"/>
</dbReference>
<dbReference type="InterPro" id="IPR000326">
    <property type="entry name" value="PAP2/HPO"/>
</dbReference>
<evidence type="ECO:0000313" key="4">
    <source>
        <dbReference type="Proteomes" id="UP000813824"/>
    </source>
</evidence>
<sequence length="179" mass="20041">MDGKITKGLRFILRILYEETNVVVTALTACTILYTRSAAILYFAVGAVVCSRIVKLMKRAFRQPRPINPLPGKQKKDFGMPSTHSAVIAYYATYTMLAAVSLPIHESLPQSQWTRIIPPLVIVPWAASIAISRLWLGHHTVPQVLVGSIHGIVLAPLWLRLWTTYGDEYGGFVERTYMT</sequence>
<protein>
    <submittedName>
        <fullName evidence="3">Phosphatidic acid phosphatase type 2/haloperoxidase</fullName>
    </submittedName>
</protein>
<dbReference type="PROSITE" id="PS51257">
    <property type="entry name" value="PROKAR_LIPOPROTEIN"/>
    <property type="match status" value="1"/>
</dbReference>
<dbReference type="Gene3D" id="1.20.144.10">
    <property type="entry name" value="Phosphatidic acid phosphatase type 2/haloperoxidase"/>
    <property type="match status" value="1"/>
</dbReference>
<keyword evidence="4" id="KW-1185">Reference proteome</keyword>
<feature type="transmembrane region" description="Helical" evidence="1">
    <location>
        <begin position="143"/>
        <end position="162"/>
    </location>
</feature>
<gene>
    <name evidence="3" type="ORF">BXZ70DRAFT_290722</name>
</gene>
<dbReference type="SMART" id="SM00014">
    <property type="entry name" value="acidPPc"/>
    <property type="match status" value="1"/>
</dbReference>
<keyword evidence="1" id="KW-0812">Transmembrane</keyword>
<dbReference type="PANTHER" id="PTHR14969">
    <property type="entry name" value="SPHINGOSINE-1-PHOSPHATE PHOSPHOHYDROLASE"/>
    <property type="match status" value="1"/>
</dbReference>
<dbReference type="PANTHER" id="PTHR14969:SF13">
    <property type="entry name" value="AT30094P"/>
    <property type="match status" value="1"/>
</dbReference>
<organism evidence="3 4">
    <name type="scientific">Cristinia sonorae</name>
    <dbReference type="NCBI Taxonomy" id="1940300"/>
    <lineage>
        <taxon>Eukaryota</taxon>
        <taxon>Fungi</taxon>
        <taxon>Dikarya</taxon>
        <taxon>Basidiomycota</taxon>
        <taxon>Agaricomycotina</taxon>
        <taxon>Agaricomycetes</taxon>
        <taxon>Agaricomycetidae</taxon>
        <taxon>Agaricales</taxon>
        <taxon>Pleurotineae</taxon>
        <taxon>Stephanosporaceae</taxon>
        <taxon>Cristinia</taxon>
    </lineage>
</organism>
<dbReference type="GO" id="GO:0042392">
    <property type="term" value="F:sphingosine-1-phosphate phosphatase activity"/>
    <property type="evidence" value="ECO:0007669"/>
    <property type="project" value="TreeGrafter"/>
</dbReference>
<keyword evidence="1" id="KW-0472">Membrane</keyword>
<dbReference type="Pfam" id="PF01569">
    <property type="entry name" value="PAP2"/>
    <property type="match status" value="1"/>
</dbReference>
<proteinExistence type="predicted"/>
<dbReference type="OrthoDB" id="302705at2759"/>